<dbReference type="EMBL" id="AMQM01006900">
    <property type="status" value="NOT_ANNOTATED_CDS"/>
    <property type="molecule type" value="Genomic_DNA"/>
</dbReference>
<feature type="compositionally biased region" description="Low complexity" evidence="4">
    <location>
        <begin position="865"/>
        <end position="883"/>
    </location>
</feature>
<gene>
    <name evidence="7" type="primary">20207377</name>
    <name evidence="6" type="ORF">HELRODRAFT_179612</name>
</gene>
<feature type="compositionally biased region" description="Low complexity" evidence="4">
    <location>
        <begin position="217"/>
        <end position="239"/>
    </location>
</feature>
<evidence type="ECO:0000313" key="8">
    <source>
        <dbReference type="Proteomes" id="UP000015101"/>
    </source>
</evidence>
<proteinExistence type="predicted"/>
<feature type="compositionally biased region" description="Acidic residues" evidence="4">
    <location>
        <begin position="458"/>
        <end position="469"/>
    </location>
</feature>
<dbReference type="Pfam" id="PF26129">
    <property type="entry name" value="Vwde"/>
    <property type="match status" value="1"/>
</dbReference>
<dbReference type="GeneID" id="20207377"/>
<dbReference type="RefSeq" id="XP_009026671.1">
    <property type="nucleotide sequence ID" value="XM_009028423.1"/>
</dbReference>
<evidence type="ECO:0000313" key="6">
    <source>
        <dbReference type="EMBL" id="ESN95271.1"/>
    </source>
</evidence>
<accession>T1FEX8</accession>
<dbReference type="AlphaFoldDB" id="T1FEX8"/>
<keyword evidence="1" id="KW-0732">Signal</keyword>
<dbReference type="HOGENOM" id="CLU_309336_0_0_1"/>
<evidence type="ECO:0000256" key="4">
    <source>
        <dbReference type="SAM" id="MobiDB-lite"/>
    </source>
</evidence>
<dbReference type="eggNOG" id="KOG1217">
    <property type="taxonomic scope" value="Eukaryota"/>
</dbReference>
<evidence type="ECO:0000256" key="2">
    <source>
        <dbReference type="ARBA" id="ARBA00023157"/>
    </source>
</evidence>
<evidence type="ECO:0000256" key="1">
    <source>
        <dbReference type="ARBA" id="ARBA00022729"/>
    </source>
</evidence>
<dbReference type="Gene3D" id="2.10.25.10">
    <property type="entry name" value="Laminin"/>
    <property type="match status" value="1"/>
</dbReference>
<dbReference type="GO" id="GO:0005576">
    <property type="term" value="C:extracellular region"/>
    <property type="evidence" value="ECO:0000318"/>
    <property type="project" value="GO_Central"/>
</dbReference>
<feature type="domain" description="Vwde helical" evidence="5">
    <location>
        <begin position="546"/>
        <end position="623"/>
    </location>
</feature>
<evidence type="ECO:0000259" key="5">
    <source>
        <dbReference type="Pfam" id="PF26129"/>
    </source>
</evidence>
<reference evidence="6 8" key="2">
    <citation type="journal article" date="2013" name="Nature">
        <title>Insights into bilaterian evolution from three spiralian genomes.</title>
        <authorList>
            <person name="Simakov O."/>
            <person name="Marletaz F."/>
            <person name="Cho S.J."/>
            <person name="Edsinger-Gonzales E."/>
            <person name="Havlak P."/>
            <person name="Hellsten U."/>
            <person name="Kuo D.H."/>
            <person name="Larsson T."/>
            <person name="Lv J."/>
            <person name="Arendt D."/>
            <person name="Savage R."/>
            <person name="Osoegawa K."/>
            <person name="de Jong P."/>
            <person name="Grimwood J."/>
            <person name="Chapman J.A."/>
            <person name="Shapiro H."/>
            <person name="Aerts A."/>
            <person name="Otillar R.P."/>
            <person name="Terry A.Y."/>
            <person name="Boore J.L."/>
            <person name="Grigoriev I.V."/>
            <person name="Lindberg D.R."/>
            <person name="Seaver E.C."/>
            <person name="Weisblat D.A."/>
            <person name="Putnam N.H."/>
            <person name="Rokhsar D.S."/>
        </authorList>
    </citation>
    <scope>NUCLEOTIDE SEQUENCE</scope>
</reference>
<evidence type="ECO:0000256" key="3">
    <source>
        <dbReference type="ARBA" id="ARBA00023180"/>
    </source>
</evidence>
<dbReference type="EnsemblMetazoa" id="HelroT179612">
    <property type="protein sequence ID" value="HelroP179612"/>
    <property type="gene ID" value="HelroG179612"/>
</dbReference>
<dbReference type="GO" id="GO:0005102">
    <property type="term" value="F:signaling receptor binding"/>
    <property type="evidence" value="ECO:0000318"/>
    <property type="project" value="GO_Central"/>
</dbReference>
<feature type="compositionally biased region" description="Low complexity" evidence="4">
    <location>
        <begin position="806"/>
        <end position="823"/>
    </location>
</feature>
<dbReference type="InterPro" id="IPR050969">
    <property type="entry name" value="Dev_Signal_Modulators"/>
</dbReference>
<dbReference type="EMBL" id="KB097536">
    <property type="protein sequence ID" value="ESN95271.1"/>
    <property type="molecule type" value="Genomic_DNA"/>
</dbReference>
<dbReference type="InParanoid" id="T1FEX8"/>
<feature type="region of interest" description="Disordered" evidence="4">
    <location>
        <begin position="934"/>
        <end position="953"/>
    </location>
</feature>
<dbReference type="InterPro" id="IPR058727">
    <property type="entry name" value="Helical_Vwde"/>
</dbReference>
<reference evidence="7" key="3">
    <citation type="submission" date="2015-06" db="UniProtKB">
        <authorList>
            <consortium name="EnsemblMetazoa"/>
        </authorList>
    </citation>
    <scope>IDENTIFICATION</scope>
</reference>
<dbReference type="STRING" id="6412.T1FEX8"/>
<dbReference type="GO" id="GO:0009986">
    <property type="term" value="C:cell surface"/>
    <property type="evidence" value="ECO:0000318"/>
    <property type="project" value="GO_Central"/>
</dbReference>
<dbReference type="PANTHER" id="PTHR14949">
    <property type="entry name" value="EGF-LIKE-DOMAIN, MULTIPLE 7, 8"/>
    <property type="match status" value="1"/>
</dbReference>
<dbReference type="PANTHER" id="PTHR14949:SF54">
    <property type="entry name" value="VWFD DOMAIN-CONTAINING PROTEIN"/>
    <property type="match status" value="1"/>
</dbReference>
<feature type="region of interest" description="Disordered" evidence="4">
    <location>
        <begin position="441"/>
        <end position="476"/>
    </location>
</feature>
<feature type="region of interest" description="Disordered" evidence="4">
    <location>
        <begin position="862"/>
        <end position="900"/>
    </location>
</feature>
<dbReference type="Proteomes" id="UP000015101">
    <property type="component" value="Unassembled WGS sequence"/>
</dbReference>
<dbReference type="KEGG" id="hro:HELRODRAFT_179612"/>
<dbReference type="OrthoDB" id="6288232at2759"/>
<feature type="compositionally biased region" description="Polar residues" evidence="4">
    <location>
        <begin position="884"/>
        <end position="899"/>
    </location>
</feature>
<feature type="compositionally biased region" description="Polar residues" evidence="4">
    <location>
        <begin position="935"/>
        <end position="953"/>
    </location>
</feature>
<sequence>MCVEDDIHVEFTNHAWVNFLKYKADDARLEKCKTSIISWLRDLKAVEQKLGINLRHLASHGGEENDGGASELIMQPDQLEFLSNEWKCPDNLTLVNETELLSCRAERTEKSSNWTWSNKNKISTRVTVFENSNRQTNNNMKNPAASQPVKIMHWSITPPRNISQVHITEADRTIKLTMRVFVNQSDVCSRRLRHKCPTITIDVHFANDHAADDAATTATTTDTAADRSSNSRSSSSSISSGGGSRGGEGEGERNVRKPNYCQRSEKPIPSLLLGEVLLNNRAVFNGTCSVRVLNISEYLNEENEQFEISLYLKAMMNHRTYNNFQEGEFVLYRHVKLPFKVHVIYQRCSKFVAATCNCGVAVQSGDDILVIEKWALIYLPHGTYVKTMLNGPMLNVWVVPSPRDLYNTEGLCGQYDWSTGRNFRLKNGTIITYEHLHNGDDDDDGGDHGDNINNNDYDNGDDDEEEEDKDGGGFRIEPDEFIESWRVNMKSSESIFYGTNPTTKNYQPPKFCACMQQQQHQQQKQFDYENKCSQTIDVDHCDKWEWTKNWTRKAATKFCQNFMRGNYSVGKLCGHILSVDFKREIETCVEDIKITGSTDWATSARDAMKEQCLEEVQKDVFLSREIVRKIKSQVCINDCSYHGICVRGMCVCDNGFSTADCSVVYPSRPQILESKNLGQCDVRTMNCSRMILYGRNFINNPNLTCHLQEYKMTNDNPMLVGRRDKRKAIFISTYAAECPLPEVKSYLISVSNDGEHDSDPLLFMPYDSVCNRCDIHKLSCRKKHNSCIIDGMCYKVGEDRQQTINRSKSSTCSDHSKRSSSSIDDYDDHDIGYPSEDSFNFYDEFSDRLVHPNSNALLHRNQLLSSSTTNTNNTVTTNVTSSTKHASSNTTVKSDNFTNNDDDCSNSISRHKAKLQSPEESFINFGIKRILPSQDFINPGQSTSNDFDSSNYF</sequence>
<feature type="region of interest" description="Disordered" evidence="4">
    <location>
        <begin position="217"/>
        <end position="260"/>
    </location>
</feature>
<dbReference type="EMBL" id="AMQM01006901">
    <property type="status" value="NOT_ANNOTATED_CDS"/>
    <property type="molecule type" value="Genomic_DNA"/>
</dbReference>
<organism evidence="7 8">
    <name type="scientific">Helobdella robusta</name>
    <name type="common">Californian leech</name>
    <dbReference type="NCBI Taxonomy" id="6412"/>
    <lineage>
        <taxon>Eukaryota</taxon>
        <taxon>Metazoa</taxon>
        <taxon>Spiralia</taxon>
        <taxon>Lophotrochozoa</taxon>
        <taxon>Annelida</taxon>
        <taxon>Clitellata</taxon>
        <taxon>Hirudinea</taxon>
        <taxon>Rhynchobdellida</taxon>
        <taxon>Glossiphoniidae</taxon>
        <taxon>Helobdella</taxon>
    </lineage>
</organism>
<keyword evidence="3" id="KW-0325">Glycoprotein</keyword>
<dbReference type="FunFam" id="2.10.25.10:FF:000001">
    <property type="entry name" value="Tenascin C"/>
    <property type="match status" value="1"/>
</dbReference>
<keyword evidence="8" id="KW-1185">Reference proteome</keyword>
<keyword evidence="2" id="KW-1015">Disulfide bond</keyword>
<name>T1FEX8_HELRO</name>
<protein>
    <recommendedName>
        <fullName evidence="5">Vwde helical domain-containing protein</fullName>
    </recommendedName>
</protein>
<reference evidence="8" key="1">
    <citation type="submission" date="2012-12" db="EMBL/GenBank/DDBJ databases">
        <authorList>
            <person name="Hellsten U."/>
            <person name="Grimwood J."/>
            <person name="Chapman J.A."/>
            <person name="Shapiro H."/>
            <person name="Aerts A."/>
            <person name="Otillar R.P."/>
            <person name="Terry A.Y."/>
            <person name="Boore J.L."/>
            <person name="Simakov O."/>
            <person name="Marletaz F."/>
            <person name="Cho S.-J."/>
            <person name="Edsinger-Gonzales E."/>
            <person name="Havlak P."/>
            <person name="Kuo D.-H."/>
            <person name="Larsson T."/>
            <person name="Lv J."/>
            <person name="Arendt D."/>
            <person name="Savage R."/>
            <person name="Osoegawa K."/>
            <person name="de Jong P."/>
            <person name="Lindberg D.R."/>
            <person name="Seaver E.C."/>
            <person name="Weisblat D.A."/>
            <person name="Putnam N.H."/>
            <person name="Grigoriev I.V."/>
            <person name="Rokhsar D.S."/>
        </authorList>
    </citation>
    <scope>NUCLEOTIDE SEQUENCE</scope>
</reference>
<evidence type="ECO:0000313" key="7">
    <source>
        <dbReference type="EnsemblMetazoa" id="HelroP179612"/>
    </source>
</evidence>
<dbReference type="CTD" id="20207377"/>
<feature type="region of interest" description="Disordered" evidence="4">
    <location>
        <begin position="804"/>
        <end position="828"/>
    </location>
</feature>